<organism evidence="2 3">
    <name type="scientific">Rattus norvegicus</name>
    <name type="common">Rat</name>
    <dbReference type="NCBI Taxonomy" id="10116"/>
    <lineage>
        <taxon>Eukaryota</taxon>
        <taxon>Metazoa</taxon>
        <taxon>Chordata</taxon>
        <taxon>Craniata</taxon>
        <taxon>Vertebrata</taxon>
        <taxon>Euteleostomi</taxon>
        <taxon>Mammalia</taxon>
        <taxon>Eutheria</taxon>
        <taxon>Euarchontoglires</taxon>
        <taxon>Glires</taxon>
        <taxon>Rodentia</taxon>
        <taxon>Myomorpha</taxon>
        <taxon>Muroidea</taxon>
        <taxon>Muridae</taxon>
        <taxon>Murinae</taxon>
        <taxon>Rattus</taxon>
    </lineage>
</organism>
<protein>
    <submittedName>
        <fullName evidence="2">RCG52292</fullName>
    </submittedName>
</protein>
<name>A6K0G4_RAT</name>
<dbReference type="EMBL" id="CH474011">
    <property type="protein sequence ID" value="EDL88254.1"/>
    <property type="molecule type" value="Genomic_DNA"/>
</dbReference>
<keyword evidence="1" id="KW-0472">Membrane</keyword>
<keyword evidence="1" id="KW-0812">Transmembrane</keyword>
<accession>A6K0G4</accession>
<reference evidence="2 3" key="1">
    <citation type="submission" date="2005-09" db="EMBL/GenBank/DDBJ databases">
        <authorList>
            <person name="Mural R.J."/>
            <person name="Li P.W."/>
            <person name="Adams M.D."/>
            <person name="Amanatides P.G."/>
            <person name="Baden-Tillson H."/>
            <person name="Barnstead M."/>
            <person name="Chin S.H."/>
            <person name="Dew I."/>
            <person name="Evans C.A."/>
            <person name="Ferriera S."/>
            <person name="Flanigan M."/>
            <person name="Fosler C."/>
            <person name="Glodek A."/>
            <person name="Gu Z."/>
            <person name="Holt R.A."/>
            <person name="Jennings D."/>
            <person name="Kraft C.L."/>
            <person name="Lu F."/>
            <person name="Nguyen T."/>
            <person name="Nusskern D.R."/>
            <person name="Pfannkoch C.M."/>
            <person name="Sitter C."/>
            <person name="Sutton G.G."/>
            <person name="Venter J.C."/>
            <person name="Wang Z."/>
            <person name="Woodage T."/>
            <person name="Zheng X.H."/>
            <person name="Zhong F."/>
        </authorList>
    </citation>
    <scope>NUCLEOTIDE SEQUENCE [LARGE SCALE GENOMIC DNA]</scope>
    <source>
        <strain>BN</strain>
        <strain evidence="3">Sprague-Dawley</strain>
    </source>
</reference>
<dbReference type="Proteomes" id="UP000234681">
    <property type="component" value="Chromosome 4"/>
</dbReference>
<feature type="transmembrane region" description="Helical" evidence="1">
    <location>
        <begin position="33"/>
        <end position="50"/>
    </location>
</feature>
<keyword evidence="1" id="KW-1133">Transmembrane helix</keyword>
<evidence type="ECO:0000313" key="2">
    <source>
        <dbReference type="EMBL" id="EDL88254.1"/>
    </source>
</evidence>
<gene>
    <name evidence="2" type="ORF">rCG_52292</name>
</gene>
<dbReference type="AlphaFoldDB" id="A6K0G4"/>
<sequence length="62" mass="7150">MPASTHAPGCWVTVTSRRHCFYCLIVRNSYKDWVLLSYDFCLLGLVLFLGSKRNNHLPSFTN</sequence>
<evidence type="ECO:0000313" key="3">
    <source>
        <dbReference type="Proteomes" id="UP000234681"/>
    </source>
</evidence>
<proteinExistence type="predicted"/>
<evidence type="ECO:0000256" key="1">
    <source>
        <dbReference type="SAM" id="Phobius"/>
    </source>
</evidence>